<organism evidence="3 4">
    <name type="scientific">Pseudocercospora musae</name>
    <dbReference type="NCBI Taxonomy" id="113226"/>
    <lineage>
        <taxon>Eukaryota</taxon>
        <taxon>Fungi</taxon>
        <taxon>Dikarya</taxon>
        <taxon>Ascomycota</taxon>
        <taxon>Pezizomycotina</taxon>
        <taxon>Dothideomycetes</taxon>
        <taxon>Dothideomycetidae</taxon>
        <taxon>Mycosphaerellales</taxon>
        <taxon>Mycosphaerellaceae</taxon>
        <taxon>Pseudocercospora</taxon>
    </lineage>
</organism>
<keyword evidence="2" id="KW-0732">Signal</keyword>
<dbReference type="AlphaFoldDB" id="A0A139IQK2"/>
<dbReference type="PANTHER" id="PTHR38123:SF6">
    <property type="entry name" value="CELL WALL SERINE-THREONINE-RICH GALACTOMANNOPROTEIN MP1 (AFU_ORTHOLOGUE AFUA_4G03240)"/>
    <property type="match status" value="1"/>
</dbReference>
<feature type="signal peptide" evidence="2">
    <location>
        <begin position="1"/>
        <end position="15"/>
    </location>
</feature>
<keyword evidence="4" id="KW-1185">Reference proteome</keyword>
<dbReference type="Pfam" id="PF12296">
    <property type="entry name" value="HsbA"/>
    <property type="match status" value="1"/>
</dbReference>
<evidence type="ECO:0000256" key="2">
    <source>
        <dbReference type="SAM" id="SignalP"/>
    </source>
</evidence>
<feature type="chain" id="PRO_5011977720" description="Cell wall protein" evidence="2">
    <location>
        <begin position="16"/>
        <end position="279"/>
    </location>
</feature>
<feature type="region of interest" description="Disordered" evidence="1">
    <location>
        <begin position="187"/>
        <end position="212"/>
    </location>
</feature>
<comment type="caution">
    <text evidence="3">The sequence shown here is derived from an EMBL/GenBank/DDBJ whole genome shotgun (WGS) entry which is preliminary data.</text>
</comment>
<evidence type="ECO:0000313" key="4">
    <source>
        <dbReference type="Proteomes" id="UP000073492"/>
    </source>
</evidence>
<dbReference type="GO" id="GO:0005576">
    <property type="term" value="C:extracellular region"/>
    <property type="evidence" value="ECO:0007669"/>
    <property type="project" value="TreeGrafter"/>
</dbReference>
<dbReference type="Proteomes" id="UP000073492">
    <property type="component" value="Unassembled WGS sequence"/>
</dbReference>
<dbReference type="Gene3D" id="1.20.1280.140">
    <property type="match status" value="1"/>
</dbReference>
<accession>A0A139IQK2</accession>
<proteinExistence type="predicted"/>
<protein>
    <recommendedName>
        <fullName evidence="5">Cell wall protein</fullName>
    </recommendedName>
</protein>
<reference evidence="3 4" key="1">
    <citation type="submission" date="2015-07" db="EMBL/GenBank/DDBJ databases">
        <title>Comparative genomics of the Sigatoka disease complex on banana suggests a link between parallel evolutionary changes in Pseudocercospora fijiensis and Pseudocercospora eumusae and increased virulence on the banana host.</title>
        <authorList>
            <person name="Chang T.-C."/>
            <person name="Salvucci A."/>
            <person name="Crous P.W."/>
            <person name="Stergiopoulos I."/>
        </authorList>
    </citation>
    <scope>NUCLEOTIDE SEQUENCE [LARGE SCALE GENOMIC DNA]</scope>
    <source>
        <strain evidence="3 4">CBS 116634</strain>
    </source>
</reference>
<dbReference type="InterPro" id="IPR021054">
    <property type="entry name" value="Cell_wall_mannoprotein_1"/>
</dbReference>
<sequence>MKLLTLLPLLAAVLASSLELEAAELVARQDANSALVDDITTLTKSVADLGDTVDGFTGISEAGTVAVKAQTVQDELEKAVDNAKNSPMLDNNGALKLAEPAQGLNDAVVASLDKITAKKDAFAAASLTSVVAQLLDKDNQLAKEYSEVLFGKVPDELKDTAKKIVQPCLDKLQQTVDDFKAASGGTAAGGSMSSGSSSAPAGSAVSPSAGAMPMSSMSAMQSSAMSTSIGMPTMTGTATTLAGATATTTPTASTGAASLNNVLEYGALVAAAAVAIAAL</sequence>
<evidence type="ECO:0000256" key="1">
    <source>
        <dbReference type="SAM" id="MobiDB-lite"/>
    </source>
</evidence>
<evidence type="ECO:0000313" key="3">
    <source>
        <dbReference type="EMBL" id="KXT16965.1"/>
    </source>
</evidence>
<name>A0A139IQK2_9PEZI</name>
<dbReference type="EMBL" id="LFZO01000027">
    <property type="protein sequence ID" value="KXT16965.1"/>
    <property type="molecule type" value="Genomic_DNA"/>
</dbReference>
<dbReference type="OrthoDB" id="2422134at2759"/>
<evidence type="ECO:0008006" key="5">
    <source>
        <dbReference type="Google" id="ProtNLM"/>
    </source>
</evidence>
<dbReference type="PANTHER" id="PTHR38123">
    <property type="entry name" value="CELL WALL SERINE-THREONINE-RICH GALACTOMANNOPROTEIN MP1 (AFU_ORTHOLOGUE AFUA_4G03240)"/>
    <property type="match status" value="1"/>
</dbReference>
<gene>
    <name evidence="3" type="ORF">AC579_7396</name>
</gene>